<reference evidence="1" key="1">
    <citation type="submission" date="2019-04" db="EMBL/GenBank/DDBJ databases">
        <title>Microbes associate with the intestines of laboratory mice.</title>
        <authorList>
            <person name="Navarre W."/>
            <person name="Wong E."/>
            <person name="Huang K."/>
            <person name="Tropini C."/>
            <person name="Ng K."/>
            <person name="Yu B."/>
        </authorList>
    </citation>
    <scope>NUCLEOTIDE SEQUENCE</scope>
    <source>
        <strain evidence="1">NM04_E33</strain>
    </source>
</reference>
<sequence length="1122" mass="126021">MRIQHLYIENIASIERAEIDFENGPLSSDPIFLITGDTGTGKTTILNAICLALFDKVPALNTIGSADEDAEGLRTNNTRQFMRKGTGYSCVRLRFVGNDEKEYEASWTSQRARKKPTGAIQKSIYPRNLLDVGKNKLYTKKNDIDAEIQRVVGMSFEQFTRTTMLAQGQFATFMKATDDDKSDILEKLTGTEIYSVIGRKINELYRGKSAEVDVVQAKIDGARLLPDETKMEYAGEIERLASGITEMDSRLRRIDAGYSWLSQNQKFNRQLVEMESGMTEAAGEIESDENKARLSMVKLYDDTVEVRRLISEERNSQSHLDGLNTELGRESGETLPKVLDGISWLRKEQNGLQGIIAELSASLSAQGGDAEVYANAQRVEEIAKVVQKSLQNRDKHRKNWDRLTKDADKSREGEKPLAESLAKAECELSAAQSAMDSRESAMKEYDMGAISEELTKTVNEIAAIQKAITSVDDYMKCKAEYVAASSRASKARDAMEATAKSLAETKALLPESEREKDRADAYYQGMKELKDHIASLRERFTKTHECPLCGNRDAHIHGDEVIADKLLSAQETAAATKRRYDELVKMESGLKAKFDMEKRDAEACGKDETLCADHLESAKERASQFAEDYESDGCRGNLEKQLSEAETRKDTISSRLKKGQECLNELDASRKVFEQRRAAKEAALSALDKQCQSTKSCIDNAARENELAEKFDKEAADSLADFNSYMRDSTATFENVASVAKDISERGAKYESDKRRLEESQRKVDELNRRIEDGVSATQRLVNRFLPVYEAGTIECGALENVIRKLNERINTLDGEIRGEEQKHARICRDIAAWFEAHDGIIREDVDEIAKKRVEDIERERETCKGIADRIVKLRHEIGVVKNQLESMEESRPEIEDGATVESLAELKMVTEVERNASTSRRIELETLLANDKRNKEKLVEECRRLDLLREERNNWKLLDDNFGSADGKKFKRVAQSYVLRALLSKANYYLDMLSRRYRLDCEDGSLTINVIDAHLGGAVRNVGLLSGGESFVVSLALALGLSAISKEKINVDTLFIDEGFGTLDKDILETVINTLDRLHNLGGRRIGIISHVQDLKDRIPTQIRVVRTGASTSQIEVTSNR</sequence>
<accession>A0AC61RB80</accession>
<gene>
    <name evidence="1" type="ORF">E5331_18730</name>
</gene>
<dbReference type="EMBL" id="SRYB01000044">
    <property type="protein sequence ID" value="TGY76150.1"/>
    <property type="molecule type" value="Genomic_DNA"/>
</dbReference>
<evidence type="ECO:0000313" key="1">
    <source>
        <dbReference type="EMBL" id="TGY76150.1"/>
    </source>
</evidence>
<evidence type="ECO:0000313" key="2">
    <source>
        <dbReference type="Proteomes" id="UP000306319"/>
    </source>
</evidence>
<keyword evidence="2" id="KW-1185">Reference proteome</keyword>
<organism evidence="1 2">
    <name type="scientific">Lepagella muris</name>
    <dbReference type="NCBI Taxonomy" id="3032870"/>
    <lineage>
        <taxon>Bacteria</taxon>
        <taxon>Pseudomonadati</taxon>
        <taxon>Bacteroidota</taxon>
        <taxon>Bacteroidia</taxon>
        <taxon>Bacteroidales</taxon>
        <taxon>Muribaculaceae</taxon>
        <taxon>Lepagella</taxon>
    </lineage>
</organism>
<dbReference type="Proteomes" id="UP000306319">
    <property type="component" value="Unassembled WGS sequence"/>
</dbReference>
<comment type="caution">
    <text evidence="1">The sequence shown here is derived from an EMBL/GenBank/DDBJ whole genome shotgun (WGS) entry which is preliminary data.</text>
</comment>
<protein>
    <submittedName>
        <fullName evidence="1">Uncharacterized protein</fullName>
    </submittedName>
</protein>
<proteinExistence type="predicted"/>
<name>A0AC61RB80_9BACT</name>